<organism evidence="9 10">
    <name type="scientific">Steinernema glaseri</name>
    <dbReference type="NCBI Taxonomy" id="37863"/>
    <lineage>
        <taxon>Eukaryota</taxon>
        <taxon>Metazoa</taxon>
        <taxon>Ecdysozoa</taxon>
        <taxon>Nematoda</taxon>
        <taxon>Chromadorea</taxon>
        <taxon>Rhabditida</taxon>
        <taxon>Tylenchina</taxon>
        <taxon>Panagrolaimomorpha</taxon>
        <taxon>Strongyloidoidea</taxon>
        <taxon>Steinernematidae</taxon>
        <taxon>Steinernema</taxon>
    </lineage>
</organism>
<dbReference type="Gene3D" id="3.40.50.300">
    <property type="entry name" value="P-loop containing nucleotide triphosphate hydrolases"/>
    <property type="match status" value="1"/>
</dbReference>
<name>A0A1I7Y6V2_9BILA</name>
<dbReference type="InterPro" id="IPR006576">
    <property type="entry name" value="BRK_domain"/>
</dbReference>
<dbReference type="InterPro" id="IPR049730">
    <property type="entry name" value="SNF2/RAD54-like_C"/>
</dbReference>
<dbReference type="SMART" id="SM00490">
    <property type="entry name" value="HELICc"/>
    <property type="match status" value="1"/>
</dbReference>
<evidence type="ECO:0000259" key="8">
    <source>
        <dbReference type="PROSITE" id="PS51194"/>
    </source>
</evidence>
<dbReference type="Proteomes" id="UP000095287">
    <property type="component" value="Unplaced"/>
</dbReference>
<feature type="compositionally biased region" description="Low complexity" evidence="7">
    <location>
        <begin position="996"/>
        <end position="1012"/>
    </location>
</feature>
<evidence type="ECO:0000256" key="4">
    <source>
        <dbReference type="ARBA" id="ARBA00023015"/>
    </source>
</evidence>
<dbReference type="PANTHER" id="PTHR46850">
    <property type="entry name" value="CHROMODOMAIN-HELICASE-DNA-BINDING PROTEIN 9"/>
    <property type="match status" value="1"/>
</dbReference>
<evidence type="ECO:0000256" key="7">
    <source>
        <dbReference type="SAM" id="MobiDB-lite"/>
    </source>
</evidence>
<feature type="region of interest" description="Disordered" evidence="7">
    <location>
        <begin position="889"/>
        <end position="912"/>
    </location>
</feature>
<feature type="compositionally biased region" description="Low complexity" evidence="7">
    <location>
        <begin position="1034"/>
        <end position="1053"/>
    </location>
</feature>
<dbReference type="SMART" id="SM00592">
    <property type="entry name" value="BRK"/>
    <property type="match status" value="1"/>
</dbReference>
<dbReference type="Pfam" id="PF07533">
    <property type="entry name" value="BRK"/>
    <property type="match status" value="1"/>
</dbReference>
<dbReference type="GO" id="GO:0016787">
    <property type="term" value="F:hydrolase activity"/>
    <property type="evidence" value="ECO:0007669"/>
    <property type="project" value="UniProtKB-KW"/>
</dbReference>
<keyword evidence="6" id="KW-0539">Nucleus</keyword>
<dbReference type="GO" id="GO:0006325">
    <property type="term" value="P:chromatin organization"/>
    <property type="evidence" value="ECO:0007669"/>
    <property type="project" value="UniProtKB-KW"/>
</dbReference>
<keyword evidence="4" id="KW-0805">Transcription regulation</keyword>
<proteinExistence type="predicted"/>
<dbReference type="InterPro" id="IPR056342">
    <property type="entry name" value="HTH_CHD6-9"/>
</dbReference>
<feature type="region of interest" description="Disordered" evidence="7">
    <location>
        <begin position="470"/>
        <end position="571"/>
    </location>
</feature>
<feature type="region of interest" description="Disordered" evidence="7">
    <location>
        <begin position="996"/>
        <end position="1053"/>
    </location>
</feature>
<dbReference type="InterPro" id="IPR051493">
    <property type="entry name" value="CHD"/>
</dbReference>
<dbReference type="SUPFAM" id="SSF52540">
    <property type="entry name" value="P-loop containing nucleoside triphosphate hydrolases"/>
    <property type="match status" value="1"/>
</dbReference>
<dbReference type="WBParaSite" id="L893_g1334.t1">
    <property type="protein sequence ID" value="L893_g1334.t1"/>
    <property type="gene ID" value="L893_g1334"/>
</dbReference>
<comment type="subcellular location">
    <subcellularLocation>
        <location evidence="1">Nucleus</location>
    </subcellularLocation>
</comment>
<feature type="compositionally biased region" description="Low complexity" evidence="7">
    <location>
        <begin position="1117"/>
        <end position="1136"/>
    </location>
</feature>
<feature type="domain" description="Helicase C-terminal" evidence="8">
    <location>
        <begin position="1"/>
        <end position="118"/>
    </location>
</feature>
<dbReference type="Pfam" id="PF23078">
    <property type="entry name" value="HTH_CHD6-9"/>
    <property type="match status" value="1"/>
</dbReference>
<reference evidence="10" key="1">
    <citation type="submission" date="2016-11" db="UniProtKB">
        <authorList>
            <consortium name="WormBaseParasite"/>
        </authorList>
    </citation>
    <scope>IDENTIFICATION</scope>
</reference>
<keyword evidence="2" id="KW-0378">Hydrolase</keyword>
<evidence type="ECO:0000256" key="6">
    <source>
        <dbReference type="ARBA" id="ARBA00023242"/>
    </source>
</evidence>
<evidence type="ECO:0000313" key="10">
    <source>
        <dbReference type="WBParaSite" id="L893_g1334.t1"/>
    </source>
</evidence>
<feature type="region of interest" description="Disordered" evidence="7">
    <location>
        <begin position="1114"/>
        <end position="1144"/>
    </location>
</feature>
<dbReference type="InterPro" id="IPR037259">
    <property type="entry name" value="BRK_sf"/>
</dbReference>
<dbReference type="AlphaFoldDB" id="A0A1I7Y6V2"/>
<keyword evidence="9" id="KW-1185">Reference proteome</keyword>
<feature type="compositionally biased region" description="Basic and acidic residues" evidence="7">
    <location>
        <begin position="561"/>
        <end position="571"/>
    </location>
</feature>
<protein>
    <submittedName>
        <fullName evidence="10">Helicase C-terminal domain-containing protein</fullName>
    </submittedName>
</protein>
<keyword evidence="5" id="KW-0804">Transcription</keyword>
<dbReference type="InterPro" id="IPR027417">
    <property type="entry name" value="P-loop_NTPase"/>
</dbReference>
<dbReference type="SUPFAM" id="SSF160481">
    <property type="entry name" value="BRK domain-like"/>
    <property type="match status" value="1"/>
</dbReference>
<feature type="compositionally biased region" description="Basic and acidic residues" evidence="7">
    <location>
        <begin position="492"/>
        <end position="530"/>
    </location>
</feature>
<accession>A0A1I7Y6V2</accession>
<dbReference type="Pfam" id="PF00271">
    <property type="entry name" value="Helicase_C"/>
    <property type="match status" value="1"/>
</dbReference>
<sequence length="1144" mass="127795">MLRYPFERIDGNVRGDMRQAAIDRFSKPDSDRFVFLLCTRAGGLGINLTAADTVIIFDSDWNPQNDLQAQARCHRIGQKKMVKVYRLITSNTYEREMFDKASLKLGLDKAVLQSMAPRGDSNQLSRKEVEQLLKKGAYGAIMDEDTEGSKFNEEDIDTILLRRTQTITLEPGVKGSTFAKATFNSSNNREDIDVNDPNFWAKWAKKANIDPDVGTEKELILLEPRNRRKRFEENKDNGESDGDESDSEQGSTKNGRGKSTRSAVMNGGRKRRRQHDDDDDDYVSYTPDELAFNKSEFFKVEKLVTTWGWGRWSVLKEQIDSNLSENDIEHIARTLLLHCIREYRGDEKTREFVWKLITPTGGLVGKGGYMPAPAGRKGQINTLYQEGWAALPEYNPPAFAVDSSFQRHVHRHANKLLSRVHHLQILGSQITGGQIIEEKDEAPVLKKEEQKEEENELLKNAERKEIVIKKEKKESEEQPVEDTPKINGSVKTEPKEAEAEKTKDEKDDKKRPKSEPDSSEPSAEKDKEDAGTEENNKEEDDGPATLKKETEEKMDSDDKESESTERTEELAKKVKRTPYDIANVPVLNDPILPGWDLLCDKHLLIGIWKHGAENFDPILADEEFCYMKKDWPEPPSHPELNTRFKRLIALYQRAIEAALAAAQSMAAQSQLGKAYKWPKKEEQEFIRVLRIYGVKDDTNTQNIINWARFRELSPMLSKKTDSELLEELYCVLAMCTKQQGGELSAVDQRRASMVDTLPKQKAEKLMNRLHLMRKIHAIITTGITSIKTTLRLCSTEAMPNGWNEEQDEMLLTVVDKYGLDNISVNIARVPAFQKIIRPEEKTLLRRVIEICTTLESGKWNGPASTEMIDDIPDPEDLGALFQGMQNSLNSSAETLRGATPTSSSRRGRKRVANAVDPLEAEKEKMRVLMHQNYLRTQMESQPYSAAALTALLTQQMMTQALLSGQLGGSSASAQQQAQQIQQLFNFATAAALATPAAPQASTPKASSKTSSSDVGLNLSTKETSASTSGTAVQTPKQSAPSTPAPSSKPSTSTEIDYADLLKKAGFASDTRIPMTNEEEGTKLTGDKAPTLSNLSLFLGANTKYKIDFAALSAEKPSTSGTSSTSSKSKVSVVMGSEGKRDGLF</sequence>
<feature type="compositionally biased region" description="Polar residues" evidence="7">
    <location>
        <begin position="1013"/>
        <end position="1033"/>
    </location>
</feature>
<evidence type="ECO:0000256" key="5">
    <source>
        <dbReference type="ARBA" id="ARBA00023163"/>
    </source>
</evidence>
<dbReference type="Gene3D" id="3.40.5.120">
    <property type="match status" value="1"/>
</dbReference>
<keyword evidence="3" id="KW-0156">Chromatin regulator</keyword>
<dbReference type="GO" id="GO:0005634">
    <property type="term" value="C:nucleus"/>
    <property type="evidence" value="ECO:0007669"/>
    <property type="project" value="UniProtKB-SubCell"/>
</dbReference>
<dbReference type="PROSITE" id="PS51194">
    <property type="entry name" value="HELICASE_CTER"/>
    <property type="match status" value="1"/>
</dbReference>
<dbReference type="Gene3D" id="1.10.10.60">
    <property type="entry name" value="Homeodomain-like"/>
    <property type="match status" value="2"/>
</dbReference>
<dbReference type="InterPro" id="IPR001650">
    <property type="entry name" value="Helicase_C-like"/>
</dbReference>
<dbReference type="PANTHER" id="PTHR46850:SF1">
    <property type="entry name" value="CHROMODOMAIN-HELICASE-DNA-BINDING PROTEIN 9"/>
    <property type="match status" value="1"/>
</dbReference>
<evidence type="ECO:0000256" key="1">
    <source>
        <dbReference type="ARBA" id="ARBA00004123"/>
    </source>
</evidence>
<feature type="compositionally biased region" description="Polar residues" evidence="7">
    <location>
        <begin position="889"/>
        <end position="904"/>
    </location>
</feature>
<evidence type="ECO:0000313" key="9">
    <source>
        <dbReference type="Proteomes" id="UP000095287"/>
    </source>
</evidence>
<evidence type="ECO:0000256" key="2">
    <source>
        <dbReference type="ARBA" id="ARBA00022801"/>
    </source>
</evidence>
<evidence type="ECO:0000256" key="3">
    <source>
        <dbReference type="ARBA" id="ARBA00022853"/>
    </source>
</evidence>
<feature type="region of interest" description="Disordered" evidence="7">
    <location>
        <begin position="230"/>
        <end position="282"/>
    </location>
</feature>
<dbReference type="CDD" id="cd18793">
    <property type="entry name" value="SF2_C_SNF"/>
    <property type="match status" value="1"/>
</dbReference>